<feature type="transmembrane region" description="Helical" evidence="1">
    <location>
        <begin position="7"/>
        <end position="28"/>
    </location>
</feature>
<keyword evidence="3" id="KW-1185">Reference proteome</keyword>
<protein>
    <submittedName>
        <fullName evidence="2">Uncharacterized protein</fullName>
    </submittedName>
</protein>
<sequence>MTRIIKIATILFQVGLTIGTTFILYMLFAMFDYQGGFANFVGLTLFQPILAILISILTVIVCGFVGLPIRLNNRLNTWWRTHFYVSILIGFLGLVACAISLMPGFVEEVTYRMDGMDMTQTVPNRILSISGWFVVAIGTLHTYLPKFIQDRLESLLTSKSVWTTK</sequence>
<name>A0A2W7QHZ2_9BACT</name>
<reference evidence="2 3" key="1">
    <citation type="submission" date="2018-06" db="EMBL/GenBank/DDBJ databases">
        <title>Genomic Encyclopedia of Archaeal and Bacterial Type Strains, Phase II (KMG-II): from individual species to whole genera.</title>
        <authorList>
            <person name="Goeker M."/>
        </authorList>
    </citation>
    <scope>NUCLEOTIDE SEQUENCE [LARGE SCALE GENOMIC DNA]</scope>
    <source>
        <strain evidence="2 3">DSM 19830</strain>
    </source>
</reference>
<keyword evidence="1" id="KW-1133">Transmembrane helix</keyword>
<evidence type="ECO:0000313" key="3">
    <source>
        <dbReference type="Proteomes" id="UP000248882"/>
    </source>
</evidence>
<gene>
    <name evidence="2" type="ORF">LV85_04160</name>
</gene>
<accession>A0A2W7QHZ2</accession>
<organism evidence="2 3">
    <name type="scientific">Algoriphagus chordae</name>
    <dbReference type="NCBI Taxonomy" id="237019"/>
    <lineage>
        <taxon>Bacteria</taxon>
        <taxon>Pseudomonadati</taxon>
        <taxon>Bacteroidota</taxon>
        <taxon>Cytophagia</taxon>
        <taxon>Cytophagales</taxon>
        <taxon>Cyclobacteriaceae</taxon>
        <taxon>Algoriphagus</taxon>
    </lineage>
</organism>
<proteinExistence type="predicted"/>
<dbReference type="Proteomes" id="UP000248882">
    <property type="component" value="Unassembled WGS sequence"/>
</dbReference>
<keyword evidence="1" id="KW-0472">Membrane</keyword>
<feature type="transmembrane region" description="Helical" evidence="1">
    <location>
        <begin position="83"/>
        <end position="106"/>
    </location>
</feature>
<evidence type="ECO:0000313" key="2">
    <source>
        <dbReference type="EMBL" id="PZX46936.1"/>
    </source>
</evidence>
<keyword evidence="1" id="KW-0812">Transmembrane</keyword>
<evidence type="ECO:0000256" key="1">
    <source>
        <dbReference type="SAM" id="Phobius"/>
    </source>
</evidence>
<feature type="transmembrane region" description="Helical" evidence="1">
    <location>
        <begin position="48"/>
        <end position="71"/>
    </location>
</feature>
<feature type="transmembrane region" description="Helical" evidence="1">
    <location>
        <begin position="126"/>
        <end position="144"/>
    </location>
</feature>
<dbReference type="AlphaFoldDB" id="A0A2W7QHZ2"/>
<comment type="caution">
    <text evidence="2">The sequence shown here is derived from an EMBL/GenBank/DDBJ whole genome shotgun (WGS) entry which is preliminary data.</text>
</comment>
<dbReference type="EMBL" id="QKZT01000028">
    <property type="protein sequence ID" value="PZX46936.1"/>
    <property type="molecule type" value="Genomic_DNA"/>
</dbReference>